<dbReference type="Proteomes" id="UP001642360">
    <property type="component" value="Unassembled WGS sequence"/>
</dbReference>
<dbReference type="Gene3D" id="1.25.40.20">
    <property type="entry name" value="Ankyrin repeat-containing domain"/>
    <property type="match status" value="1"/>
</dbReference>
<evidence type="ECO:0000313" key="3">
    <source>
        <dbReference type="Proteomes" id="UP001642360"/>
    </source>
</evidence>
<feature type="repeat" description="ANK" evidence="1">
    <location>
        <begin position="41"/>
        <end position="68"/>
    </location>
</feature>
<evidence type="ECO:0000313" key="2">
    <source>
        <dbReference type="EMBL" id="CAK9149722.1"/>
    </source>
</evidence>
<dbReference type="AlphaFoldDB" id="A0ABC8RXW7"/>
<dbReference type="EMBL" id="CAUOFW020001926">
    <property type="protein sequence ID" value="CAK9149722.1"/>
    <property type="molecule type" value="Genomic_DNA"/>
</dbReference>
<dbReference type="SUPFAM" id="SSF48403">
    <property type="entry name" value="Ankyrin repeat"/>
    <property type="match status" value="1"/>
</dbReference>
<sequence>MTNGHYDVVLELICCATSLDASELEGGVGATKEMLRLTNEDGDTPLHEAIRYNRFDVVEFLTKENSVY</sequence>
<comment type="caution">
    <text evidence="2">The sequence shown here is derived from an EMBL/GenBank/DDBJ whole genome shotgun (WGS) entry which is preliminary data.</text>
</comment>
<dbReference type="Pfam" id="PF13637">
    <property type="entry name" value="Ank_4"/>
    <property type="match status" value="1"/>
</dbReference>
<keyword evidence="3" id="KW-1185">Reference proteome</keyword>
<proteinExistence type="predicted"/>
<dbReference type="PROSITE" id="PS50088">
    <property type="entry name" value="ANK_REPEAT"/>
    <property type="match status" value="1"/>
</dbReference>
<name>A0ABC8RXW7_9AQUA</name>
<gene>
    <name evidence="2" type="ORF">ILEXP_LOCUS17790</name>
</gene>
<reference evidence="2 3" key="1">
    <citation type="submission" date="2024-02" db="EMBL/GenBank/DDBJ databases">
        <authorList>
            <person name="Vignale AGUSTIN F."/>
            <person name="Sosa J E."/>
            <person name="Modenutti C."/>
        </authorList>
    </citation>
    <scope>NUCLEOTIDE SEQUENCE [LARGE SCALE GENOMIC DNA]</scope>
</reference>
<dbReference type="InterPro" id="IPR036770">
    <property type="entry name" value="Ankyrin_rpt-contain_sf"/>
</dbReference>
<protein>
    <submittedName>
        <fullName evidence="2">Uncharacterized protein</fullName>
    </submittedName>
</protein>
<evidence type="ECO:0000256" key="1">
    <source>
        <dbReference type="PROSITE-ProRule" id="PRU00023"/>
    </source>
</evidence>
<keyword evidence="1" id="KW-0040">ANK repeat</keyword>
<accession>A0ABC8RXW7</accession>
<dbReference type="InterPro" id="IPR002110">
    <property type="entry name" value="Ankyrin_rpt"/>
</dbReference>
<dbReference type="PROSITE" id="PS50297">
    <property type="entry name" value="ANK_REP_REGION"/>
    <property type="match status" value="1"/>
</dbReference>
<organism evidence="2 3">
    <name type="scientific">Ilex paraguariensis</name>
    <name type="common">yerba mate</name>
    <dbReference type="NCBI Taxonomy" id="185542"/>
    <lineage>
        <taxon>Eukaryota</taxon>
        <taxon>Viridiplantae</taxon>
        <taxon>Streptophyta</taxon>
        <taxon>Embryophyta</taxon>
        <taxon>Tracheophyta</taxon>
        <taxon>Spermatophyta</taxon>
        <taxon>Magnoliopsida</taxon>
        <taxon>eudicotyledons</taxon>
        <taxon>Gunneridae</taxon>
        <taxon>Pentapetalae</taxon>
        <taxon>asterids</taxon>
        <taxon>campanulids</taxon>
        <taxon>Aquifoliales</taxon>
        <taxon>Aquifoliaceae</taxon>
        <taxon>Ilex</taxon>
    </lineage>
</organism>